<dbReference type="AlphaFoldDB" id="A0A7T7XJ77"/>
<protein>
    <submittedName>
        <fullName evidence="1">Uncharacterized protein</fullName>
    </submittedName>
</protein>
<dbReference type="KEGG" id="bhc:JFL75_10660"/>
<reference evidence="1" key="1">
    <citation type="submission" date="2021-01" db="EMBL/GenBank/DDBJ databases">
        <title>Description of Breznakiella homolactica.</title>
        <authorList>
            <person name="Song Y."/>
            <person name="Brune A."/>
        </authorList>
    </citation>
    <scope>NUCLEOTIDE SEQUENCE</scope>
    <source>
        <strain evidence="1">RmG30</strain>
    </source>
</reference>
<dbReference type="EMBL" id="CP067089">
    <property type="protein sequence ID" value="QQO07424.1"/>
    <property type="molecule type" value="Genomic_DNA"/>
</dbReference>
<gene>
    <name evidence="1" type="ORF">JFL75_10660</name>
</gene>
<organism evidence="1 2">
    <name type="scientific">Breznakiella homolactica</name>
    <dbReference type="NCBI Taxonomy" id="2798577"/>
    <lineage>
        <taxon>Bacteria</taxon>
        <taxon>Pseudomonadati</taxon>
        <taxon>Spirochaetota</taxon>
        <taxon>Spirochaetia</taxon>
        <taxon>Spirochaetales</taxon>
        <taxon>Breznakiellaceae</taxon>
        <taxon>Breznakiella</taxon>
    </lineage>
</organism>
<name>A0A7T7XJ77_9SPIR</name>
<dbReference type="Proteomes" id="UP000595917">
    <property type="component" value="Chromosome"/>
</dbReference>
<dbReference type="RefSeq" id="WP_215624729.1">
    <property type="nucleotide sequence ID" value="NZ_CP067089.2"/>
</dbReference>
<evidence type="ECO:0000313" key="1">
    <source>
        <dbReference type="EMBL" id="QQO07424.1"/>
    </source>
</evidence>
<keyword evidence="2" id="KW-1185">Reference proteome</keyword>
<proteinExistence type="predicted"/>
<evidence type="ECO:0000313" key="2">
    <source>
        <dbReference type="Proteomes" id="UP000595917"/>
    </source>
</evidence>
<sequence>MNDKIPDLYSLIEQMPPESAAWGLLDAFDAVSNGLENPEALAAMDHVRDPRLESWKHLVRAIQAMYRDDPAGCRDTLDALADDAPPGVLKPLFRSWMAARGGGGGTSRELASAPVPVRNLYRKLLITPHPVTVLAEQAEEAFRHNMTDYFERLVCEVFRKLREQHRCDGPLLAVRYAQYCLSLLNDQGYSGTDFFPLLLRALGEADGLCVFGFALIGRDNEAAVRALRGALDAGDGEFLDSAMAAVIADAVSALGGRTDSPGGYRAAVMPRQRETVYSGQLELF</sequence>
<accession>A0A7T7XJ77</accession>